<dbReference type="RefSeq" id="WP_377003337.1">
    <property type="nucleotide sequence ID" value="NZ_JBHSGG010000007.1"/>
</dbReference>
<evidence type="ECO:0008006" key="3">
    <source>
        <dbReference type="Google" id="ProtNLM"/>
    </source>
</evidence>
<keyword evidence="2" id="KW-1185">Reference proteome</keyword>
<comment type="caution">
    <text evidence="1">The sequence shown here is derived from an EMBL/GenBank/DDBJ whole genome shotgun (WGS) entry which is preliminary data.</text>
</comment>
<gene>
    <name evidence="1" type="ORF">ACFO3Q_03925</name>
</gene>
<protein>
    <recommendedName>
        <fullName evidence="3">DUF4926 domain-containing protein</fullName>
    </recommendedName>
</protein>
<name>A0ABV9NJC6_9GAMM</name>
<evidence type="ECO:0000313" key="1">
    <source>
        <dbReference type="EMBL" id="MFC4727316.1"/>
    </source>
</evidence>
<evidence type="ECO:0000313" key="2">
    <source>
        <dbReference type="Proteomes" id="UP001595892"/>
    </source>
</evidence>
<accession>A0ABV9NJC6</accession>
<dbReference type="Proteomes" id="UP001595892">
    <property type="component" value="Unassembled WGS sequence"/>
</dbReference>
<reference evidence="2" key="1">
    <citation type="journal article" date="2019" name="Int. J. Syst. Evol. Microbiol.">
        <title>The Global Catalogue of Microorganisms (GCM) 10K type strain sequencing project: providing services to taxonomists for standard genome sequencing and annotation.</title>
        <authorList>
            <consortium name="The Broad Institute Genomics Platform"/>
            <consortium name="The Broad Institute Genome Sequencing Center for Infectious Disease"/>
            <person name="Wu L."/>
            <person name="Ma J."/>
        </authorList>
    </citation>
    <scope>NUCLEOTIDE SEQUENCE [LARGE SCALE GENOMIC DNA]</scope>
    <source>
        <strain evidence="2">CGMCC 1.13574</strain>
    </source>
</reference>
<dbReference type="EMBL" id="JBHSGG010000007">
    <property type="protein sequence ID" value="MFC4727316.1"/>
    <property type="molecule type" value="Genomic_DNA"/>
</dbReference>
<sequence length="80" mass="8743">MKPTPEQYNDFMAHRPVAGVTFDVDETVEIMEGEHAGERGVLSSLAELGEDTVYLVQLDSGIEAAVPQSRLRRREPDGAG</sequence>
<proteinExistence type="predicted"/>
<organism evidence="1 2">
    <name type="scientific">Coralloluteibacterium thermophilum</name>
    <dbReference type="NCBI Taxonomy" id="2707049"/>
    <lineage>
        <taxon>Bacteria</taxon>
        <taxon>Pseudomonadati</taxon>
        <taxon>Pseudomonadota</taxon>
        <taxon>Gammaproteobacteria</taxon>
        <taxon>Lysobacterales</taxon>
        <taxon>Lysobacteraceae</taxon>
        <taxon>Coralloluteibacterium</taxon>
    </lineage>
</organism>